<sequence>FQFQYFLFNPLDFSAVWSKMLEIRKNHYDFVVFCASGSKSDRIFDPETDDKLKINVDYKMNVISHFLMTRHLLLSHQKSQDKHTRFVLVAARNENPMLPFEKCHLPDAPADFNNLLKRGNRRIPNDKVAGYMRFGLIAVGRYINGLSNPPHSLNVSAITIYPYTQNDNGSMLNIPFSICARLNMCSPSKKQVMKDSGTESR</sequence>
<dbReference type="EMBL" id="BTSY01000004">
    <property type="protein sequence ID" value="GMT23785.1"/>
    <property type="molecule type" value="Genomic_DNA"/>
</dbReference>
<dbReference type="AlphaFoldDB" id="A0AAV5VZ75"/>
<reference evidence="1" key="1">
    <citation type="submission" date="2023-10" db="EMBL/GenBank/DDBJ databases">
        <title>Genome assembly of Pristionchus species.</title>
        <authorList>
            <person name="Yoshida K."/>
            <person name="Sommer R.J."/>
        </authorList>
    </citation>
    <scope>NUCLEOTIDE SEQUENCE</scope>
    <source>
        <strain evidence="1">RS5133</strain>
    </source>
</reference>
<accession>A0AAV5VZ75</accession>
<feature type="non-terminal residue" evidence="1">
    <location>
        <position position="201"/>
    </location>
</feature>
<evidence type="ECO:0000313" key="2">
    <source>
        <dbReference type="Proteomes" id="UP001432322"/>
    </source>
</evidence>
<feature type="non-terminal residue" evidence="1">
    <location>
        <position position="1"/>
    </location>
</feature>
<dbReference type="Proteomes" id="UP001432322">
    <property type="component" value="Unassembled WGS sequence"/>
</dbReference>
<organism evidence="1 2">
    <name type="scientific">Pristionchus fissidentatus</name>
    <dbReference type="NCBI Taxonomy" id="1538716"/>
    <lineage>
        <taxon>Eukaryota</taxon>
        <taxon>Metazoa</taxon>
        <taxon>Ecdysozoa</taxon>
        <taxon>Nematoda</taxon>
        <taxon>Chromadorea</taxon>
        <taxon>Rhabditida</taxon>
        <taxon>Rhabditina</taxon>
        <taxon>Diplogasteromorpha</taxon>
        <taxon>Diplogasteroidea</taxon>
        <taxon>Neodiplogasteridae</taxon>
        <taxon>Pristionchus</taxon>
    </lineage>
</organism>
<comment type="caution">
    <text evidence="1">The sequence shown here is derived from an EMBL/GenBank/DDBJ whole genome shotgun (WGS) entry which is preliminary data.</text>
</comment>
<gene>
    <name evidence="1" type="ORF">PFISCL1PPCAC_15082</name>
</gene>
<keyword evidence="2" id="KW-1185">Reference proteome</keyword>
<proteinExistence type="predicted"/>
<name>A0AAV5VZ75_9BILA</name>
<protein>
    <submittedName>
        <fullName evidence="1">Uncharacterized protein</fullName>
    </submittedName>
</protein>
<evidence type="ECO:0000313" key="1">
    <source>
        <dbReference type="EMBL" id="GMT23785.1"/>
    </source>
</evidence>